<dbReference type="PANTHER" id="PTHR30055:SF234">
    <property type="entry name" value="HTH-TYPE TRANSCRIPTIONAL REGULATOR BETI"/>
    <property type="match status" value="1"/>
</dbReference>
<feature type="DNA-binding region" description="H-T-H motif" evidence="4">
    <location>
        <begin position="45"/>
        <end position="64"/>
    </location>
</feature>
<reference evidence="6 7" key="1">
    <citation type="submission" date="2019-04" db="EMBL/GenBank/DDBJ databases">
        <title>Draft genome sequence of Youngimonas vesicularis.</title>
        <authorList>
            <person name="Hameed A."/>
        </authorList>
    </citation>
    <scope>NUCLEOTIDE SEQUENCE [LARGE SCALE GENOMIC DNA]</scope>
    <source>
        <strain evidence="6 7">CC-AMW-E</strain>
    </source>
</reference>
<accession>A0A4S3M6J7</accession>
<evidence type="ECO:0000256" key="2">
    <source>
        <dbReference type="ARBA" id="ARBA00023125"/>
    </source>
</evidence>
<dbReference type="PANTHER" id="PTHR30055">
    <property type="entry name" value="HTH-TYPE TRANSCRIPTIONAL REGULATOR RUTR"/>
    <property type="match status" value="1"/>
</dbReference>
<keyword evidence="3" id="KW-0804">Transcription</keyword>
<evidence type="ECO:0000256" key="1">
    <source>
        <dbReference type="ARBA" id="ARBA00023015"/>
    </source>
</evidence>
<dbReference type="Pfam" id="PF14246">
    <property type="entry name" value="TetR_C_7"/>
    <property type="match status" value="1"/>
</dbReference>
<feature type="domain" description="HTH tetR-type" evidence="5">
    <location>
        <begin position="22"/>
        <end position="82"/>
    </location>
</feature>
<dbReference type="OrthoDB" id="9816431at2"/>
<sequence>MSTDTPPKKPARRGRPVQIAPEDRTRLVLEATMALLEQVPLHNVTMAQVARASGMSKRTLYEMFADRDALLSATIARIISQIYPPLPPEARDLPLADRLALLLGGSPQRQFTAHSRELLRAIIAGAREFPALARRTNTEGFHNLTRLVAEQLDAARTAGDIALPPDQITAAAELLVAMSGENVMLYLLDPDLPLPTPAAFTARQAMAIRLFLDGVRPR</sequence>
<dbReference type="InterPro" id="IPR009057">
    <property type="entry name" value="Homeodomain-like_sf"/>
</dbReference>
<evidence type="ECO:0000313" key="6">
    <source>
        <dbReference type="EMBL" id="THD71755.1"/>
    </source>
</evidence>
<dbReference type="Proteomes" id="UP000306113">
    <property type="component" value="Unassembled WGS sequence"/>
</dbReference>
<dbReference type="RefSeq" id="WP_136340401.1">
    <property type="nucleotide sequence ID" value="NZ_SSMD01000010.1"/>
</dbReference>
<dbReference type="PROSITE" id="PS50977">
    <property type="entry name" value="HTH_TETR_2"/>
    <property type="match status" value="1"/>
</dbReference>
<dbReference type="Gene3D" id="1.10.357.10">
    <property type="entry name" value="Tetracycline Repressor, domain 2"/>
    <property type="match status" value="1"/>
</dbReference>
<evidence type="ECO:0000256" key="3">
    <source>
        <dbReference type="ARBA" id="ARBA00023163"/>
    </source>
</evidence>
<keyword evidence="1" id="KW-0805">Transcription regulation</keyword>
<dbReference type="InterPro" id="IPR039536">
    <property type="entry name" value="TetR_C_Proteobacteria"/>
</dbReference>
<dbReference type="InterPro" id="IPR050109">
    <property type="entry name" value="HTH-type_TetR-like_transc_reg"/>
</dbReference>
<evidence type="ECO:0000259" key="5">
    <source>
        <dbReference type="PROSITE" id="PS50977"/>
    </source>
</evidence>
<dbReference type="SUPFAM" id="SSF46689">
    <property type="entry name" value="Homeodomain-like"/>
    <property type="match status" value="1"/>
</dbReference>
<keyword evidence="2 4" id="KW-0238">DNA-binding</keyword>
<proteinExistence type="predicted"/>
<dbReference type="GO" id="GO:0000976">
    <property type="term" value="F:transcription cis-regulatory region binding"/>
    <property type="evidence" value="ECO:0007669"/>
    <property type="project" value="TreeGrafter"/>
</dbReference>
<evidence type="ECO:0000256" key="4">
    <source>
        <dbReference type="PROSITE-ProRule" id="PRU00335"/>
    </source>
</evidence>
<evidence type="ECO:0000313" key="7">
    <source>
        <dbReference type="Proteomes" id="UP000306113"/>
    </source>
</evidence>
<organism evidence="6 7">
    <name type="scientific">Thalassobius vesicularis</name>
    <dbReference type="NCBI Taxonomy" id="1294297"/>
    <lineage>
        <taxon>Bacteria</taxon>
        <taxon>Pseudomonadati</taxon>
        <taxon>Pseudomonadota</taxon>
        <taxon>Alphaproteobacteria</taxon>
        <taxon>Rhodobacterales</taxon>
        <taxon>Roseobacteraceae</taxon>
        <taxon>Thalassovita</taxon>
    </lineage>
</organism>
<dbReference type="EMBL" id="SSMD01000010">
    <property type="protein sequence ID" value="THD71755.1"/>
    <property type="molecule type" value="Genomic_DNA"/>
</dbReference>
<comment type="caution">
    <text evidence="6">The sequence shown here is derived from an EMBL/GenBank/DDBJ whole genome shotgun (WGS) entry which is preliminary data.</text>
</comment>
<dbReference type="GO" id="GO:0003700">
    <property type="term" value="F:DNA-binding transcription factor activity"/>
    <property type="evidence" value="ECO:0007669"/>
    <property type="project" value="TreeGrafter"/>
</dbReference>
<protein>
    <submittedName>
        <fullName evidence="6">TetR/AcrR family transcriptional regulator</fullName>
    </submittedName>
</protein>
<gene>
    <name evidence="6" type="ORF">E7681_16685</name>
</gene>
<name>A0A4S3M6J7_9RHOB</name>
<keyword evidence="7" id="KW-1185">Reference proteome</keyword>
<dbReference type="Pfam" id="PF00440">
    <property type="entry name" value="TetR_N"/>
    <property type="match status" value="1"/>
</dbReference>
<dbReference type="InterPro" id="IPR001647">
    <property type="entry name" value="HTH_TetR"/>
</dbReference>
<dbReference type="AlphaFoldDB" id="A0A4S3M6J7"/>